<proteinExistence type="predicted"/>
<dbReference type="OrthoDB" id="5516033at2759"/>
<organism evidence="2 3">
    <name type="scientific">Leptobrachium leishanense</name>
    <name type="common">Leishan spiny toad</name>
    <dbReference type="NCBI Taxonomy" id="445787"/>
    <lineage>
        <taxon>Eukaryota</taxon>
        <taxon>Metazoa</taxon>
        <taxon>Chordata</taxon>
        <taxon>Craniata</taxon>
        <taxon>Vertebrata</taxon>
        <taxon>Euteleostomi</taxon>
        <taxon>Amphibia</taxon>
        <taxon>Batrachia</taxon>
        <taxon>Anura</taxon>
        <taxon>Pelobatoidea</taxon>
        <taxon>Megophryidae</taxon>
        <taxon>Leptobrachium</taxon>
    </lineage>
</organism>
<evidence type="ECO:0000313" key="2">
    <source>
        <dbReference type="Ensembl" id="ENSLLEP00000040705.1"/>
    </source>
</evidence>
<accession>A0A8C5WIL4</accession>
<reference evidence="2" key="1">
    <citation type="submission" date="2025-08" db="UniProtKB">
        <authorList>
            <consortium name="Ensembl"/>
        </authorList>
    </citation>
    <scope>IDENTIFICATION</scope>
</reference>
<protein>
    <submittedName>
        <fullName evidence="2">Uncharacterized protein</fullName>
    </submittedName>
</protein>
<feature type="transmembrane region" description="Helical" evidence="1">
    <location>
        <begin position="24"/>
        <end position="42"/>
    </location>
</feature>
<keyword evidence="1" id="KW-1133">Transmembrane helix</keyword>
<name>A0A8C5WIL4_9ANUR</name>
<dbReference type="Proteomes" id="UP000694569">
    <property type="component" value="Unplaced"/>
</dbReference>
<keyword evidence="1" id="KW-0812">Transmembrane</keyword>
<dbReference type="Ensembl" id="ENSLLET00000042356.1">
    <property type="protein sequence ID" value="ENSLLEP00000040705.1"/>
    <property type="gene ID" value="ENSLLEG00000025827.1"/>
</dbReference>
<evidence type="ECO:0000256" key="1">
    <source>
        <dbReference type="SAM" id="Phobius"/>
    </source>
</evidence>
<keyword evidence="3" id="KW-1185">Reference proteome</keyword>
<sequence>MAVASFSGIRHSVTLLRQNKGLRYGMPMMLLLIIGGCFGLKIDQSLKKMSNKFPLIAETKRQHKLNEKRFPLNIYVFIHENCLGQDRF</sequence>
<keyword evidence="1" id="KW-0472">Membrane</keyword>
<evidence type="ECO:0000313" key="3">
    <source>
        <dbReference type="Proteomes" id="UP000694569"/>
    </source>
</evidence>
<dbReference type="AlphaFoldDB" id="A0A8C5WIL4"/>
<reference evidence="2" key="2">
    <citation type="submission" date="2025-09" db="UniProtKB">
        <authorList>
            <consortium name="Ensembl"/>
        </authorList>
    </citation>
    <scope>IDENTIFICATION</scope>
</reference>